<proteinExistence type="predicted"/>
<keyword evidence="1" id="KW-0812">Transmembrane</keyword>
<dbReference type="InterPro" id="IPR006976">
    <property type="entry name" value="VanZ-like"/>
</dbReference>
<dbReference type="EMBL" id="JBBKZS010000017">
    <property type="protein sequence ID" value="MEJ8858434.1"/>
    <property type="molecule type" value="Genomic_DNA"/>
</dbReference>
<keyword evidence="1" id="KW-0472">Membrane</keyword>
<dbReference type="RefSeq" id="WP_340338495.1">
    <property type="nucleotide sequence ID" value="NZ_JBBKZS010000017.1"/>
</dbReference>
<sequence>MAAHKTTALPLALAYAALIVYASLYPFADWRDQGIAPWAYLAAPWPKYWTGFDLAVNVVGYIPFGFLAGLTVLRTNAALAVPGAILRATLAGVAISFAMETLQSYLPDRVPSNVDLSLNSAGALIGAVLAAGLERLGVIAHWHTARSKWFVEEPRGALVLIALWPIALLFPAAVTFGLGQVFERLEASISELLMDTPFIDWMPVRQFELEPLVPGVELLCVMLGALVPCLLGFFVVRAVARRALLLSMTLLAGIAASALSAALSYGPPHAWSWLSLPVQVGIVAAVVLGVPLLWAPRRVCGVLLILALVVHLSLLNQAPESAYFAQTLATWEQGRFIRFNGLAQWVGWLWPFATLGYVVLALSRRGGQS</sequence>
<protein>
    <submittedName>
        <fullName evidence="3">VanZ family protein</fullName>
    </submittedName>
</protein>
<feature type="transmembrane region" description="Helical" evidence="1">
    <location>
        <begin position="301"/>
        <end position="318"/>
    </location>
</feature>
<feature type="domain" description="VanZ-like" evidence="2">
    <location>
        <begin position="22"/>
        <end position="130"/>
    </location>
</feature>
<gene>
    <name evidence="3" type="ORF">WKW79_27955</name>
</gene>
<evidence type="ECO:0000313" key="3">
    <source>
        <dbReference type="EMBL" id="MEJ8858434.1"/>
    </source>
</evidence>
<comment type="caution">
    <text evidence="3">The sequence shown here is derived from an EMBL/GenBank/DDBJ whole genome shotgun (WGS) entry which is preliminary data.</text>
</comment>
<keyword evidence="4" id="KW-1185">Reference proteome</keyword>
<evidence type="ECO:0000313" key="4">
    <source>
        <dbReference type="Proteomes" id="UP001367030"/>
    </source>
</evidence>
<feature type="transmembrane region" description="Helical" evidence="1">
    <location>
        <begin position="243"/>
        <end position="265"/>
    </location>
</feature>
<feature type="transmembrane region" description="Helical" evidence="1">
    <location>
        <begin position="157"/>
        <end position="178"/>
    </location>
</feature>
<dbReference type="Proteomes" id="UP001367030">
    <property type="component" value="Unassembled WGS sequence"/>
</dbReference>
<name>A0ABU8XFF3_9BURK</name>
<feature type="transmembrane region" description="Helical" evidence="1">
    <location>
        <begin position="345"/>
        <end position="363"/>
    </location>
</feature>
<evidence type="ECO:0000259" key="2">
    <source>
        <dbReference type="Pfam" id="PF04892"/>
    </source>
</evidence>
<feature type="transmembrane region" description="Helical" evidence="1">
    <location>
        <begin position="212"/>
        <end position="236"/>
    </location>
</feature>
<dbReference type="Pfam" id="PF04892">
    <property type="entry name" value="VanZ"/>
    <property type="match status" value="1"/>
</dbReference>
<feature type="transmembrane region" description="Helical" evidence="1">
    <location>
        <begin position="118"/>
        <end position="136"/>
    </location>
</feature>
<feature type="transmembrane region" description="Helical" evidence="1">
    <location>
        <begin position="48"/>
        <end position="70"/>
    </location>
</feature>
<feature type="transmembrane region" description="Helical" evidence="1">
    <location>
        <begin position="77"/>
        <end position="98"/>
    </location>
</feature>
<evidence type="ECO:0000256" key="1">
    <source>
        <dbReference type="SAM" id="Phobius"/>
    </source>
</evidence>
<feature type="transmembrane region" description="Helical" evidence="1">
    <location>
        <begin position="7"/>
        <end position="28"/>
    </location>
</feature>
<reference evidence="3 4" key="1">
    <citation type="submission" date="2024-03" db="EMBL/GenBank/DDBJ databases">
        <title>Novel species of the genus Variovorax.</title>
        <authorList>
            <person name="Liu Q."/>
            <person name="Xin Y.-H."/>
        </authorList>
    </citation>
    <scope>NUCLEOTIDE SEQUENCE [LARGE SCALE GENOMIC DNA]</scope>
    <source>
        <strain evidence="3 4">KACC 18901</strain>
    </source>
</reference>
<feature type="transmembrane region" description="Helical" evidence="1">
    <location>
        <begin position="271"/>
        <end position="294"/>
    </location>
</feature>
<keyword evidence="1" id="KW-1133">Transmembrane helix</keyword>
<accession>A0ABU8XFF3</accession>
<organism evidence="3 4">
    <name type="scientific">Variovorax robiniae</name>
    <dbReference type="NCBI Taxonomy" id="1836199"/>
    <lineage>
        <taxon>Bacteria</taxon>
        <taxon>Pseudomonadati</taxon>
        <taxon>Pseudomonadota</taxon>
        <taxon>Betaproteobacteria</taxon>
        <taxon>Burkholderiales</taxon>
        <taxon>Comamonadaceae</taxon>
        <taxon>Variovorax</taxon>
    </lineage>
</organism>